<keyword evidence="2" id="KW-0812">Transmembrane</keyword>
<evidence type="ECO:0000313" key="5">
    <source>
        <dbReference type="Proteomes" id="UP000521872"/>
    </source>
</evidence>
<proteinExistence type="predicted"/>
<name>A0A8H4QJ20_9AGAR</name>
<reference evidence="4 5" key="1">
    <citation type="submission" date="2019-12" db="EMBL/GenBank/DDBJ databases">
        <authorList>
            <person name="Floudas D."/>
            <person name="Bentzer J."/>
            <person name="Ahren D."/>
            <person name="Johansson T."/>
            <person name="Persson P."/>
            <person name="Tunlid A."/>
        </authorList>
    </citation>
    <scope>NUCLEOTIDE SEQUENCE [LARGE SCALE GENOMIC DNA]</scope>
    <source>
        <strain evidence="4 5">CBS 102.39</strain>
    </source>
</reference>
<feature type="transmembrane region" description="Helical" evidence="2">
    <location>
        <begin position="16"/>
        <end position="35"/>
    </location>
</feature>
<comment type="caution">
    <text evidence="4">The sequence shown here is derived from an EMBL/GenBank/DDBJ whole genome shotgun (WGS) entry which is preliminary data.</text>
</comment>
<protein>
    <recommendedName>
        <fullName evidence="3">Alpha/beta hydrolase fold-3 domain-containing protein</fullName>
    </recommendedName>
</protein>
<dbReference type="Pfam" id="PF07859">
    <property type="entry name" value="Abhydrolase_3"/>
    <property type="match status" value="1"/>
</dbReference>
<dbReference type="Proteomes" id="UP000521872">
    <property type="component" value="Unassembled WGS sequence"/>
</dbReference>
<sequence length="362" mass="40261">MTSTTRPYGQITGLETLGLFGAVLTMPFVQALRLLKKPFNEHDRVRTWRRVKADAGFGYAVSVLNAYQIQFVDGSTTKVYEKWAPTVGVKPDIEKIDEGANLLWATPRKRKRVLVYLHGGGYVLPAPPFSIGFWKHVTDNLNKKDEDTSLVIVEYGLYPKVEFPVPLKQMIATVKHLFSAGYKPEDILLVGDSAGAGLIVQLFAHILHPVPGVPEFSIPSPLAGTVLISPFVAMDVTSPSFTSNAHSDIFSVDFFVHLRDLVKPTIPESLLHYVEPVKAPREWFKGIDKLVSRVYITSGDSEVLRDDIKQFSEEIHAFHKDATWVNIPNGTHNEPYGTLVAGEPEVGEWPTKVTDWIAAASR</sequence>
<dbReference type="SUPFAM" id="SSF53474">
    <property type="entry name" value="alpha/beta-Hydrolases"/>
    <property type="match status" value="1"/>
</dbReference>
<accession>A0A8H4QJ20</accession>
<keyword evidence="2" id="KW-0472">Membrane</keyword>
<gene>
    <name evidence="4" type="ORF">D9613_003761</name>
</gene>
<feature type="domain" description="Alpha/beta hydrolase fold-3" evidence="3">
    <location>
        <begin position="114"/>
        <end position="333"/>
    </location>
</feature>
<dbReference type="PANTHER" id="PTHR48081:SF31">
    <property type="entry name" value="STERYL ACETYL HYDROLASE MUG81-RELATED"/>
    <property type="match status" value="1"/>
</dbReference>
<evidence type="ECO:0000259" key="3">
    <source>
        <dbReference type="Pfam" id="PF07859"/>
    </source>
</evidence>
<dbReference type="InterPro" id="IPR029058">
    <property type="entry name" value="AB_hydrolase_fold"/>
</dbReference>
<dbReference type="InterPro" id="IPR050300">
    <property type="entry name" value="GDXG_lipolytic_enzyme"/>
</dbReference>
<dbReference type="PANTHER" id="PTHR48081">
    <property type="entry name" value="AB HYDROLASE SUPERFAMILY PROTEIN C4A8.06C"/>
    <property type="match status" value="1"/>
</dbReference>
<evidence type="ECO:0000256" key="2">
    <source>
        <dbReference type="SAM" id="Phobius"/>
    </source>
</evidence>
<keyword evidence="1" id="KW-0378">Hydrolase</keyword>
<evidence type="ECO:0000313" key="4">
    <source>
        <dbReference type="EMBL" id="KAF4611686.1"/>
    </source>
</evidence>
<keyword evidence="2" id="KW-1133">Transmembrane helix</keyword>
<dbReference type="EMBL" id="JAACJL010000057">
    <property type="protein sequence ID" value="KAF4611686.1"/>
    <property type="molecule type" value="Genomic_DNA"/>
</dbReference>
<dbReference type="GO" id="GO:0016787">
    <property type="term" value="F:hydrolase activity"/>
    <property type="evidence" value="ECO:0007669"/>
    <property type="project" value="UniProtKB-KW"/>
</dbReference>
<dbReference type="AlphaFoldDB" id="A0A8H4QJ20"/>
<dbReference type="Gene3D" id="3.40.50.1820">
    <property type="entry name" value="alpha/beta hydrolase"/>
    <property type="match status" value="1"/>
</dbReference>
<organism evidence="4 5">
    <name type="scientific">Agrocybe pediades</name>
    <dbReference type="NCBI Taxonomy" id="84607"/>
    <lineage>
        <taxon>Eukaryota</taxon>
        <taxon>Fungi</taxon>
        <taxon>Dikarya</taxon>
        <taxon>Basidiomycota</taxon>
        <taxon>Agaricomycotina</taxon>
        <taxon>Agaricomycetes</taxon>
        <taxon>Agaricomycetidae</taxon>
        <taxon>Agaricales</taxon>
        <taxon>Agaricineae</taxon>
        <taxon>Strophariaceae</taxon>
        <taxon>Agrocybe</taxon>
    </lineage>
</organism>
<evidence type="ECO:0000256" key="1">
    <source>
        <dbReference type="ARBA" id="ARBA00022801"/>
    </source>
</evidence>
<dbReference type="InterPro" id="IPR013094">
    <property type="entry name" value="AB_hydrolase_3"/>
</dbReference>
<keyword evidence="5" id="KW-1185">Reference proteome</keyword>